<dbReference type="RefSeq" id="WP_012791755.1">
    <property type="nucleotide sequence ID" value="NC_013132.1"/>
</dbReference>
<protein>
    <recommendedName>
        <fullName evidence="2">Phosphodiester glycosidase domain-containing protein</fullName>
    </recommendedName>
</protein>
<accession>A0A979G6I7</accession>
<evidence type="ECO:0000259" key="2">
    <source>
        <dbReference type="Pfam" id="PF09992"/>
    </source>
</evidence>
<name>A0A979G6I7_CHIPD</name>
<dbReference type="Proteomes" id="UP000002215">
    <property type="component" value="Chromosome"/>
</dbReference>
<dbReference type="Pfam" id="PF09992">
    <property type="entry name" value="NAGPA"/>
    <property type="match status" value="1"/>
</dbReference>
<proteinExistence type="predicted"/>
<feature type="chain" id="PRO_5038068294" description="Phosphodiester glycosidase domain-containing protein" evidence="1">
    <location>
        <begin position="21"/>
        <end position="273"/>
    </location>
</feature>
<dbReference type="AlphaFoldDB" id="A0A979G6I7"/>
<evidence type="ECO:0000313" key="4">
    <source>
        <dbReference type="Proteomes" id="UP000002215"/>
    </source>
</evidence>
<reference evidence="4" key="1">
    <citation type="submission" date="2009-08" db="EMBL/GenBank/DDBJ databases">
        <title>The complete genome of Chitinophaga pinensis DSM 2588.</title>
        <authorList>
            <consortium name="US DOE Joint Genome Institute (JGI-PGF)"/>
            <person name="Lucas S."/>
            <person name="Copeland A."/>
            <person name="Lapidus A."/>
            <person name="Glavina del Rio T."/>
            <person name="Dalin E."/>
            <person name="Tice H."/>
            <person name="Bruce D."/>
            <person name="Goodwin L."/>
            <person name="Pitluck S."/>
            <person name="Kyrpides N."/>
            <person name="Mavromatis K."/>
            <person name="Ivanova N."/>
            <person name="Mikhailova N."/>
            <person name="Sims D."/>
            <person name="Meinche L."/>
            <person name="Brettin T."/>
            <person name="Detter J.C."/>
            <person name="Han C."/>
            <person name="Larimer F."/>
            <person name="Land M."/>
            <person name="Hauser L."/>
            <person name="Markowitz V."/>
            <person name="Cheng J.-F."/>
            <person name="Hugenholtz P."/>
            <person name="Woyke T."/>
            <person name="Wu D."/>
            <person name="Spring S."/>
            <person name="Klenk H.-P."/>
            <person name="Eisen J.A."/>
        </authorList>
    </citation>
    <scope>NUCLEOTIDE SEQUENCE [LARGE SCALE GENOMIC DNA]</scope>
    <source>
        <strain evidence="4">ATCC 43595 / DSM 2588 / LMG 13176 / NBRC 15968 / NCIMB 11800 / UQM 2034</strain>
    </source>
</reference>
<sequence>MIKMLHFFNILLFVLPFSLAAENHAYPYQEVRRQVNDTTTLMGHVGEITFTHNGQQYDAIVVNPAVSDISLHWLSADQQTPYKSIQALQDVLLEKKKDILMITNGGMFMKNNIPVGLFISQGRELRPIDAATDQPGNFYMQPNGVFYLDHTGPHVSTTTDYLKRSRAHSKIVAATQSGPMLVSKGIINAKFNPGSVNRNLRSGVGILSNGNVVFIISKEAQTTFYDFASIFKARFGCKDALYLDGAISKMYLKNSRPGDLNGDFGAMIAVTAR</sequence>
<evidence type="ECO:0000256" key="1">
    <source>
        <dbReference type="SAM" id="SignalP"/>
    </source>
</evidence>
<organism evidence="3 4">
    <name type="scientific">Chitinophaga pinensis (strain ATCC 43595 / DSM 2588 / LMG 13176 / NBRC 15968 / NCIMB 11800 / UQM 2034)</name>
    <dbReference type="NCBI Taxonomy" id="485918"/>
    <lineage>
        <taxon>Bacteria</taxon>
        <taxon>Pseudomonadati</taxon>
        <taxon>Bacteroidota</taxon>
        <taxon>Chitinophagia</taxon>
        <taxon>Chitinophagales</taxon>
        <taxon>Chitinophagaceae</taxon>
        <taxon>Chitinophaga</taxon>
    </lineage>
</organism>
<keyword evidence="1" id="KW-0732">Signal</keyword>
<evidence type="ECO:0000313" key="3">
    <source>
        <dbReference type="EMBL" id="ACU61583.1"/>
    </source>
</evidence>
<gene>
    <name evidence="3" type="ordered locus">Cpin_4124</name>
</gene>
<reference evidence="3 4" key="2">
    <citation type="journal article" date="2010" name="Stand. Genomic Sci.">
        <title>Complete genome sequence of Chitinophaga pinensis type strain (UQM 2034).</title>
        <authorList>
            <person name="Glavina Del Rio T."/>
            <person name="Abt B."/>
            <person name="Spring S."/>
            <person name="Lapidus A."/>
            <person name="Nolan M."/>
            <person name="Tice H."/>
            <person name="Copeland A."/>
            <person name="Cheng J.F."/>
            <person name="Chen F."/>
            <person name="Bruce D."/>
            <person name="Goodwin L."/>
            <person name="Pitluck S."/>
            <person name="Ivanova N."/>
            <person name="Mavromatis K."/>
            <person name="Mikhailova N."/>
            <person name="Pati A."/>
            <person name="Chen A."/>
            <person name="Palaniappan K."/>
            <person name="Land M."/>
            <person name="Hauser L."/>
            <person name="Chang Y.J."/>
            <person name="Jeffries C.D."/>
            <person name="Chain P."/>
            <person name="Saunders E."/>
            <person name="Detter J.C."/>
            <person name="Brettin T."/>
            <person name="Rohde M."/>
            <person name="Goker M."/>
            <person name="Bristow J."/>
            <person name="Eisen J.A."/>
            <person name="Markowitz V."/>
            <person name="Hugenholtz P."/>
            <person name="Kyrpides N.C."/>
            <person name="Klenk H.P."/>
            <person name="Lucas S."/>
        </authorList>
    </citation>
    <scope>NUCLEOTIDE SEQUENCE [LARGE SCALE GENOMIC DNA]</scope>
    <source>
        <strain evidence="4">ATCC 43595 / DSM 2588 / LMG 13176 / NBRC 15968 / NCIMB 11800 / UQM 2034</strain>
    </source>
</reference>
<dbReference type="KEGG" id="cpi:Cpin_4124"/>
<dbReference type="EMBL" id="CP001699">
    <property type="protein sequence ID" value="ACU61583.1"/>
    <property type="molecule type" value="Genomic_DNA"/>
</dbReference>
<feature type="domain" description="Phosphodiester glycosidase" evidence="2">
    <location>
        <begin position="101"/>
        <end position="252"/>
    </location>
</feature>
<feature type="signal peptide" evidence="1">
    <location>
        <begin position="1"/>
        <end position="20"/>
    </location>
</feature>
<dbReference type="InterPro" id="IPR018711">
    <property type="entry name" value="NAGPA"/>
</dbReference>